<keyword evidence="8" id="KW-1185">Reference proteome</keyword>
<evidence type="ECO:0000256" key="1">
    <source>
        <dbReference type="ARBA" id="ARBA00022485"/>
    </source>
</evidence>
<accession>A0A4R5QEM5</accession>
<dbReference type="InterPro" id="IPR037171">
    <property type="entry name" value="NagB/RpiA_transferase-like"/>
</dbReference>
<keyword evidence="4" id="KW-0411">Iron-sulfur</keyword>
<dbReference type="InterPro" id="IPR017900">
    <property type="entry name" value="4Fe4S_Fe_S_CS"/>
</dbReference>
<keyword evidence="1" id="KW-0004">4Fe-4S</keyword>
<dbReference type="SUPFAM" id="SSF46548">
    <property type="entry name" value="alpha-helical ferredoxin"/>
    <property type="match status" value="1"/>
</dbReference>
<evidence type="ECO:0000256" key="2">
    <source>
        <dbReference type="ARBA" id="ARBA00022723"/>
    </source>
</evidence>
<sequence>MPRPSRRNGWWRRSDSHRPLTSGARGATYGEDRSSPVVAITSPAFKENAARALADPGLQKALGTAKGAFLQRRAQAVANLPEFERLREIGRDIKNHTLANLDFYLDAYEAKVLAAGGMVHWCSTPDDARAVVLEICRKAGAKTVTKGKSMISEELGINAHLEANGIRPVETDLGEYILQLRQEHPSHIIAPAFHLNREDWEADFRRLHTDLPADRVFAERRDILAEARTKLREKFLQADVGITGANFLIAETGSSVIVTNEGNGDLTQTLPRVHIALASIEKVVPTLEDATSLLRLLARSATGQDFSVYTTFSTGARREADLDGPEEYHVVLIDGGRSNMLGTDFQEMLRCIRCAACMNHCPVYGAVGGHAYGWVYPGPMGSVLTPSLVGIDKTGLLPNASTFCGRCESVCPVKIPLPKLMRHWREREFERHLTPTAQRSNLNLWAWFARRPNAYRWATRAAIGALGLLGRGKGAFRSLPLAGGWTEGRDLPAPEPGGTFMARYARQQRGARR</sequence>
<name>A0A4R5QEM5_9PROT</name>
<evidence type="ECO:0000313" key="7">
    <source>
        <dbReference type="EMBL" id="TDH61660.1"/>
    </source>
</evidence>
<dbReference type="GO" id="GO:0006089">
    <property type="term" value="P:lactate metabolic process"/>
    <property type="evidence" value="ECO:0007669"/>
    <property type="project" value="InterPro"/>
</dbReference>
<dbReference type="PROSITE" id="PS00198">
    <property type="entry name" value="4FE4S_FER_1"/>
    <property type="match status" value="1"/>
</dbReference>
<dbReference type="InterPro" id="IPR004452">
    <property type="entry name" value="LutB/LldF"/>
</dbReference>
<evidence type="ECO:0000256" key="4">
    <source>
        <dbReference type="ARBA" id="ARBA00023014"/>
    </source>
</evidence>
<dbReference type="SUPFAM" id="SSF100950">
    <property type="entry name" value="NagB/RpiA/CoA transferase-like"/>
    <property type="match status" value="1"/>
</dbReference>
<dbReference type="Gene3D" id="3.30.70.20">
    <property type="match status" value="1"/>
</dbReference>
<evidence type="ECO:0000256" key="3">
    <source>
        <dbReference type="ARBA" id="ARBA00023004"/>
    </source>
</evidence>
<evidence type="ECO:0000256" key="5">
    <source>
        <dbReference type="SAM" id="MobiDB-lite"/>
    </source>
</evidence>
<organism evidence="7 8">
    <name type="scientific">Dankookia rubra</name>
    <dbReference type="NCBI Taxonomy" id="1442381"/>
    <lineage>
        <taxon>Bacteria</taxon>
        <taxon>Pseudomonadati</taxon>
        <taxon>Pseudomonadota</taxon>
        <taxon>Alphaproteobacteria</taxon>
        <taxon>Acetobacterales</taxon>
        <taxon>Roseomonadaceae</taxon>
        <taxon>Dankookia</taxon>
    </lineage>
</organism>
<feature type="compositionally biased region" description="Basic residues" evidence="5">
    <location>
        <begin position="1"/>
        <end position="10"/>
    </location>
</feature>
<dbReference type="InterPro" id="IPR024185">
    <property type="entry name" value="FTHF_cligase-like_sf"/>
</dbReference>
<gene>
    <name evidence="7" type="ORF">E2C06_15945</name>
</gene>
<protein>
    <submittedName>
        <fullName evidence="7">Iron-sulfur cluster-binding protein</fullName>
    </submittedName>
</protein>
<dbReference type="OrthoDB" id="5289041at2"/>
<keyword evidence="2" id="KW-0479">Metal-binding</keyword>
<dbReference type="PROSITE" id="PS51379">
    <property type="entry name" value="4FE4S_FER_2"/>
    <property type="match status" value="1"/>
</dbReference>
<dbReference type="AlphaFoldDB" id="A0A4R5QEM5"/>
<dbReference type="Proteomes" id="UP000295096">
    <property type="component" value="Unassembled WGS sequence"/>
</dbReference>
<dbReference type="PANTHER" id="PTHR47153">
    <property type="entry name" value="LACTATE UTILIZATION PROTEIN B"/>
    <property type="match status" value="1"/>
</dbReference>
<dbReference type="GO" id="GO:0051539">
    <property type="term" value="F:4 iron, 4 sulfur cluster binding"/>
    <property type="evidence" value="ECO:0007669"/>
    <property type="project" value="UniProtKB-KW"/>
</dbReference>
<dbReference type="InterPro" id="IPR017896">
    <property type="entry name" value="4Fe4S_Fe-S-bd"/>
</dbReference>
<comment type="caution">
    <text evidence="7">The sequence shown here is derived from an EMBL/GenBank/DDBJ whole genome shotgun (WGS) entry which is preliminary data.</text>
</comment>
<dbReference type="GO" id="GO:0046872">
    <property type="term" value="F:metal ion binding"/>
    <property type="evidence" value="ECO:0007669"/>
    <property type="project" value="UniProtKB-KW"/>
</dbReference>
<dbReference type="InterPro" id="IPR003741">
    <property type="entry name" value="LUD_dom"/>
</dbReference>
<dbReference type="PANTHER" id="PTHR47153:SF2">
    <property type="entry name" value="LACTATE UTILIZATION PROTEIN B"/>
    <property type="match status" value="1"/>
</dbReference>
<evidence type="ECO:0000313" key="8">
    <source>
        <dbReference type="Proteomes" id="UP000295096"/>
    </source>
</evidence>
<dbReference type="EMBL" id="SMSJ01000019">
    <property type="protein sequence ID" value="TDH61660.1"/>
    <property type="molecule type" value="Genomic_DNA"/>
</dbReference>
<dbReference type="Gene3D" id="3.40.50.10420">
    <property type="entry name" value="NagB/RpiA/CoA transferase-like"/>
    <property type="match status" value="1"/>
</dbReference>
<dbReference type="Pfam" id="PF13183">
    <property type="entry name" value="Fer4_8"/>
    <property type="match status" value="1"/>
</dbReference>
<dbReference type="Pfam" id="PF02589">
    <property type="entry name" value="LUD_dom"/>
    <property type="match status" value="1"/>
</dbReference>
<keyword evidence="3" id="KW-0408">Iron</keyword>
<feature type="region of interest" description="Disordered" evidence="5">
    <location>
        <begin position="1"/>
        <end position="31"/>
    </location>
</feature>
<evidence type="ECO:0000259" key="6">
    <source>
        <dbReference type="PROSITE" id="PS51379"/>
    </source>
</evidence>
<reference evidence="7 8" key="1">
    <citation type="journal article" date="2016" name="J. Microbiol.">
        <title>Dankookia rubra gen. nov., sp. nov., an alphaproteobacterium isolated from sediment of a shallow stream.</title>
        <authorList>
            <person name="Kim W.H."/>
            <person name="Kim D.H."/>
            <person name="Kang K."/>
            <person name="Ahn T.Y."/>
        </authorList>
    </citation>
    <scope>NUCLEOTIDE SEQUENCE [LARGE SCALE GENOMIC DNA]</scope>
    <source>
        <strain evidence="7 8">JCM30602</strain>
    </source>
</reference>
<feature type="domain" description="4Fe-4S ferredoxin-type" evidence="6">
    <location>
        <begin position="339"/>
        <end position="372"/>
    </location>
</feature>
<proteinExistence type="predicted"/>
<dbReference type="NCBIfam" id="TIGR00273">
    <property type="entry name" value="LutB/LldF family L-lactate oxidation iron-sulfur protein"/>
    <property type="match status" value="1"/>
</dbReference>